<evidence type="ECO:0000313" key="2">
    <source>
        <dbReference type="EMBL" id="KAJ4840867.1"/>
    </source>
</evidence>
<keyword evidence="1" id="KW-1133">Transmembrane helix</keyword>
<dbReference type="OrthoDB" id="846415at2759"/>
<gene>
    <name evidence="2" type="ORF">Tsubulata_039832</name>
</gene>
<keyword evidence="1" id="KW-0472">Membrane</keyword>
<evidence type="ECO:0000313" key="3">
    <source>
        <dbReference type="Proteomes" id="UP001141552"/>
    </source>
</evidence>
<name>A0A9Q0G0A7_9ROSI</name>
<dbReference type="PANTHER" id="PTHR11206">
    <property type="entry name" value="MULTIDRUG RESISTANCE PROTEIN"/>
    <property type="match status" value="1"/>
</dbReference>
<feature type="transmembrane region" description="Helical" evidence="1">
    <location>
        <begin position="12"/>
        <end position="31"/>
    </location>
</feature>
<comment type="caution">
    <text evidence="2">The sequence shown here is derived from an EMBL/GenBank/DDBJ whole genome shotgun (WGS) entry which is preliminary data.</text>
</comment>
<keyword evidence="3" id="KW-1185">Reference proteome</keyword>
<feature type="non-terminal residue" evidence="2">
    <location>
        <position position="1"/>
    </location>
</feature>
<dbReference type="Proteomes" id="UP001141552">
    <property type="component" value="Unassembled WGS sequence"/>
</dbReference>
<feature type="transmembrane region" description="Helical" evidence="1">
    <location>
        <begin position="37"/>
        <end position="60"/>
    </location>
</feature>
<evidence type="ECO:0000256" key="1">
    <source>
        <dbReference type="SAM" id="Phobius"/>
    </source>
</evidence>
<sequence length="76" mass="8146">GWQKVGAFVNLGAYYLVGTPVAAVLAFVVHLKGRGLLIGLATGSLVQATLLALGTIFTNWQKQASQARERIFEEDT</sequence>
<dbReference type="AlphaFoldDB" id="A0A9Q0G0A7"/>
<protein>
    <recommendedName>
        <fullName evidence="4">MATE efflux family protein</fullName>
    </recommendedName>
</protein>
<organism evidence="2 3">
    <name type="scientific">Turnera subulata</name>
    <dbReference type="NCBI Taxonomy" id="218843"/>
    <lineage>
        <taxon>Eukaryota</taxon>
        <taxon>Viridiplantae</taxon>
        <taxon>Streptophyta</taxon>
        <taxon>Embryophyta</taxon>
        <taxon>Tracheophyta</taxon>
        <taxon>Spermatophyta</taxon>
        <taxon>Magnoliopsida</taxon>
        <taxon>eudicotyledons</taxon>
        <taxon>Gunneridae</taxon>
        <taxon>Pentapetalae</taxon>
        <taxon>rosids</taxon>
        <taxon>fabids</taxon>
        <taxon>Malpighiales</taxon>
        <taxon>Passifloraceae</taxon>
        <taxon>Turnera</taxon>
    </lineage>
</organism>
<accession>A0A9Q0G0A7</accession>
<proteinExistence type="predicted"/>
<keyword evidence="1" id="KW-0812">Transmembrane</keyword>
<dbReference type="EMBL" id="JAKUCV010002928">
    <property type="protein sequence ID" value="KAJ4840867.1"/>
    <property type="molecule type" value="Genomic_DNA"/>
</dbReference>
<reference evidence="2" key="1">
    <citation type="submission" date="2022-02" db="EMBL/GenBank/DDBJ databases">
        <authorList>
            <person name="Henning P.M."/>
            <person name="McCubbin A.G."/>
            <person name="Shore J.S."/>
        </authorList>
    </citation>
    <scope>NUCLEOTIDE SEQUENCE</scope>
    <source>
        <strain evidence="2">F60SS</strain>
        <tissue evidence="2">Leaves</tissue>
    </source>
</reference>
<evidence type="ECO:0008006" key="4">
    <source>
        <dbReference type="Google" id="ProtNLM"/>
    </source>
</evidence>
<reference evidence="2" key="2">
    <citation type="journal article" date="2023" name="Plants (Basel)">
        <title>Annotation of the Turnera subulata (Passifloraceae) Draft Genome Reveals the S-Locus Evolved after the Divergence of Turneroideae from Passifloroideae in a Stepwise Manner.</title>
        <authorList>
            <person name="Henning P.M."/>
            <person name="Roalson E.H."/>
            <person name="Mir W."/>
            <person name="McCubbin A.G."/>
            <person name="Shore J.S."/>
        </authorList>
    </citation>
    <scope>NUCLEOTIDE SEQUENCE</scope>
    <source>
        <strain evidence="2">F60SS</strain>
    </source>
</reference>